<gene>
    <name evidence="2" type="ORF">CAETHG_04155</name>
</gene>
<reference evidence="3" key="1">
    <citation type="journal article" date="2014" name="Biotechnol. Biofuels">
        <title>Comparison of single-molecule sequencing and hybrid approaches for finishing the genome of Clostridium autoethanogenum and analysis of CRISPR systems in industrial relevant Clostridia.</title>
        <authorList>
            <person name="Brown S.D."/>
            <person name="Nagaraju S."/>
            <person name="Utturkar S."/>
            <person name="De Tissera S."/>
            <person name="Segovia S."/>
            <person name="Mitchell W."/>
            <person name="Land M.L."/>
            <person name="Dassanayake A."/>
            <person name="Kopke M."/>
        </authorList>
    </citation>
    <scope>NUCLEOTIDE SEQUENCE [LARGE SCALE GENOMIC DNA]</scope>
    <source>
        <strain evidence="3">DSM 10061</strain>
    </source>
</reference>
<feature type="transmembrane region" description="Helical" evidence="1">
    <location>
        <begin position="62"/>
        <end position="85"/>
    </location>
</feature>
<accession>A0ABY4TQR7</accession>
<evidence type="ECO:0000313" key="2">
    <source>
        <dbReference type="EMBL" id="URS74463.1"/>
    </source>
</evidence>
<dbReference type="InterPro" id="IPR010540">
    <property type="entry name" value="CmpB_TMEM229"/>
</dbReference>
<keyword evidence="1" id="KW-0812">Transmembrane</keyword>
<keyword evidence="1" id="KW-1133">Transmembrane helix</keyword>
<sequence>MFTEKVLGARFWDYSGMPFNLDGRVNLLYCLFWGLLAIVWLKVIYPFVSNYIGKIPRVLGEVLTWCIVVFIVLNALVSAMALYYYSLRMAGISVNGKVEMFFSIYYPDTLMKMIYPNAVLP</sequence>
<evidence type="ECO:0000313" key="3">
    <source>
        <dbReference type="Proteomes" id="UP000017590"/>
    </source>
</evidence>
<keyword evidence="1" id="KW-0472">Membrane</keyword>
<dbReference type="EMBL" id="CP006763">
    <property type="protein sequence ID" value="URS74463.1"/>
    <property type="molecule type" value="Genomic_DNA"/>
</dbReference>
<keyword evidence="3" id="KW-1185">Reference proteome</keyword>
<evidence type="ECO:0000256" key="1">
    <source>
        <dbReference type="SAM" id="Phobius"/>
    </source>
</evidence>
<feature type="transmembrane region" description="Helical" evidence="1">
    <location>
        <begin position="27"/>
        <end position="47"/>
    </location>
</feature>
<dbReference type="Proteomes" id="UP000017590">
    <property type="component" value="Chromosome"/>
</dbReference>
<dbReference type="Pfam" id="PF06541">
    <property type="entry name" value="ABC_trans_CmpB"/>
    <property type="match status" value="1"/>
</dbReference>
<protein>
    <submittedName>
        <fullName evidence="2">ABC transporter permease</fullName>
    </submittedName>
</protein>
<name>A0ABY4TQR7_9CLOT</name>
<proteinExistence type="predicted"/>
<organism evidence="2 3">
    <name type="scientific">Clostridium autoethanogenum DSM 10061</name>
    <dbReference type="NCBI Taxonomy" id="1341692"/>
    <lineage>
        <taxon>Bacteria</taxon>
        <taxon>Bacillati</taxon>
        <taxon>Bacillota</taxon>
        <taxon>Clostridia</taxon>
        <taxon>Eubacteriales</taxon>
        <taxon>Clostridiaceae</taxon>
        <taxon>Clostridium</taxon>
    </lineage>
</organism>